<gene>
    <name evidence="1" type="ORF">RPERSI_LOCUS30114</name>
</gene>
<proteinExistence type="predicted"/>
<keyword evidence="2" id="KW-1185">Reference proteome</keyword>
<feature type="non-terminal residue" evidence="1">
    <location>
        <position position="1"/>
    </location>
</feature>
<reference evidence="1" key="1">
    <citation type="submission" date="2021-06" db="EMBL/GenBank/DDBJ databases">
        <authorList>
            <person name="Kallberg Y."/>
            <person name="Tangrot J."/>
            <person name="Rosling A."/>
        </authorList>
    </citation>
    <scope>NUCLEOTIDE SEQUENCE</scope>
    <source>
        <strain evidence="1">MA461A</strain>
    </source>
</reference>
<evidence type="ECO:0000313" key="2">
    <source>
        <dbReference type="Proteomes" id="UP000789920"/>
    </source>
</evidence>
<sequence>QLELLTTILLKYQRENNEYLLDPEQFQQMIELNKPKLKGFFDEIINALISKKRLIENIEKAKKQ</sequence>
<dbReference type="Proteomes" id="UP000789920">
    <property type="component" value="Unassembled WGS sequence"/>
</dbReference>
<dbReference type="EMBL" id="CAJVQC010116213">
    <property type="protein sequence ID" value="CAG8836955.1"/>
    <property type="molecule type" value="Genomic_DNA"/>
</dbReference>
<comment type="caution">
    <text evidence="1">The sequence shown here is derived from an EMBL/GenBank/DDBJ whole genome shotgun (WGS) entry which is preliminary data.</text>
</comment>
<name>A0ACA9SFJ0_9GLOM</name>
<evidence type="ECO:0000313" key="1">
    <source>
        <dbReference type="EMBL" id="CAG8836955.1"/>
    </source>
</evidence>
<feature type="non-terminal residue" evidence="1">
    <location>
        <position position="64"/>
    </location>
</feature>
<protein>
    <submittedName>
        <fullName evidence="1">24663_t:CDS:1</fullName>
    </submittedName>
</protein>
<organism evidence="1 2">
    <name type="scientific">Racocetra persica</name>
    <dbReference type="NCBI Taxonomy" id="160502"/>
    <lineage>
        <taxon>Eukaryota</taxon>
        <taxon>Fungi</taxon>
        <taxon>Fungi incertae sedis</taxon>
        <taxon>Mucoromycota</taxon>
        <taxon>Glomeromycotina</taxon>
        <taxon>Glomeromycetes</taxon>
        <taxon>Diversisporales</taxon>
        <taxon>Gigasporaceae</taxon>
        <taxon>Racocetra</taxon>
    </lineage>
</organism>
<accession>A0ACA9SFJ0</accession>